<evidence type="ECO:0000256" key="2">
    <source>
        <dbReference type="ARBA" id="ARBA00022692"/>
    </source>
</evidence>
<dbReference type="PANTHER" id="PTHR43879:SF1">
    <property type="entry name" value="GLUCOSE IMPORT SYSTEM PERMEASE PROTEIN GLCU"/>
    <property type="match status" value="1"/>
</dbReference>
<sequence length="547" mass="60532">MVHLDHQYGHLRRPLCRHLPGARPAAGDPARPEDPRRGHAAADLPLSDGAVLHRHRRCLEMVPRSGARPRTDLASVRLDQLPLRLDQEQGFRHLHRRHRRRLAGVRLRHGDVPGRAARHRQRDHEGRPDRRRLGLPALSADHHPAPAADLPVGLHRAGPYGHQVLRPRRGADLGRAGRLGMAAVELHVRIHLQAQRDGRRLGQRHHHADDHLRHHRPLPLFRTEGEGAMSTVVHTTPAHAAGSHASGNRGRFINRTVIYGLLAIFAVLYLMPLFVMIVTSLKTMDEIQNGNMLALPQSPTLEPWAKAWGEACVGLTCNGIKGYFWNSIKMVVPAVVISTVLGALNGYVLTKWRFPGHTLVFGMMLFACFIPFQSVLLPMATILGSLGRFGNSLRDTIGVSFGFGNSTVNLVIVHVIYGLGFTTLFFRNFYEAFPNELVKAAQIDGASFFQIFRRIMLPNSLPIIVVTVIYQFTNIWNDFLFASAYAGTGDSMPMTVALNNVVNTSTGVVEYNVNMAAAMIAALPTLLVYIVAGRYFVRGLMAGAVKG</sequence>
<dbReference type="PROSITE" id="PS50928">
    <property type="entry name" value="ABC_TM1"/>
    <property type="match status" value="1"/>
</dbReference>
<dbReference type="InterPro" id="IPR035906">
    <property type="entry name" value="MetI-like_sf"/>
</dbReference>
<comment type="caution">
    <text evidence="8">The sequence shown here is derived from an EMBL/GenBank/DDBJ whole genome shotgun (WGS) entry which is preliminary data.</text>
</comment>
<dbReference type="STRING" id="363754.RHSP_79699"/>
<feature type="compositionally biased region" description="Basic and acidic residues" evidence="6">
    <location>
        <begin position="122"/>
        <end position="132"/>
    </location>
</feature>
<name>N6V3A1_9HYPH</name>
<dbReference type="PATRIC" id="fig|363754.4.peg.1690"/>
<dbReference type="PANTHER" id="PTHR43879">
    <property type="entry name" value="ABC TRANSPORTER PERMEASE PROTEIN"/>
    <property type="match status" value="1"/>
</dbReference>
<comment type="similarity">
    <text evidence="5">Belongs to the binding-protein-dependent transport system permease family.</text>
</comment>
<dbReference type="EMBL" id="AQHN01000031">
    <property type="protein sequence ID" value="ENN88370.1"/>
    <property type="molecule type" value="Genomic_DNA"/>
</dbReference>
<feature type="transmembrane region" description="Helical" evidence="5">
    <location>
        <begin position="361"/>
        <end position="387"/>
    </location>
</feature>
<dbReference type="Pfam" id="PF00528">
    <property type="entry name" value="BPD_transp_1"/>
    <property type="match status" value="1"/>
</dbReference>
<dbReference type="InterPro" id="IPR000515">
    <property type="entry name" value="MetI-like"/>
</dbReference>
<feature type="domain" description="ABC transmembrane type-1" evidence="7">
    <location>
        <begin position="324"/>
        <end position="532"/>
    </location>
</feature>
<evidence type="ECO:0000256" key="5">
    <source>
        <dbReference type="RuleBase" id="RU363032"/>
    </source>
</evidence>
<dbReference type="Gene3D" id="1.10.3720.10">
    <property type="entry name" value="MetI-like"/>
    <property type="match status" value="1"/>
</dbReference>
<evidence type="ECO:0000259" key="7">
    <source>
        <dbReference type="PROSITE" id="PS50928"/>
    </source>
</evidence>
<proteinExistence type="inferred from homology"/>
<keyword evidence="2 5" id="KW-0812">Transmembrane</keyword>
<keyword evidence="4 5" id="KW-0472">Membrane</keyword>
<feature type="transmembrane region" description="Helical" evidence="5">
    <location>
        <begin position="407"/>
        <end position="430"/>
    </location>
</feature>
<evidence type="ECO:0000256" key="1">
    <source>
        <dbReference type="ARBA" id="ARBA00004651"/>
    </source>
</evidence>
<accession>N6V3A1</accession>
<gene>
    <name evidence="8" type="ORF">RHSP_79699</name>
</gene>
<protein>
    <submittedName>
        <fullName evidence="8">Putative ABC transporter permease protein</fullName>
    </submittedName>
</protein>
<dbReference type="CDD" id="cd06261">
    <property type="entry name" value="TM_PBP2"/>
    <property type="match status" value="1"/>
</dbReference>
<dbReference type="GO" id="GO:0005886">
    <property type="term" value="C:plasma membrane"/>
    <property type="evidence" value="ECO:0007669"/>
    <property type="project" value="UniProtKB-SubCell"/>
</dbReference>
<evidence type="ECO:0000313" key="9">
    <source>
        <dbReference type="Proteomes" id="UP000012429"/>
    </source>
</evidence>
<feature type="transmembrane region" description="Helical" evidence="5">
    <location>
        <begin position="451"/>
        <end position="472"/>
    </location>
</feature>
<keyword evidence="3 5" id="KW-1133">Transmembrane helix</keyword>
<keyword evidence="9" id="KW-1185">Reference proteome</keyword>
<dbReference type="SUPFAM" id="SSF161098">
    <property type="entry name" value="MetI-like"/>
    <property type="match status" value="1"/>
</dbReference>
<evidence type="ECO:0000256" key="4">
    <source>
        <dbReference type="ARBA" id="ARBA00023136"/>
    </source>
</evidence>
<reference evidence="8 9" key="1">
    <citation type="journal article" date="2012" name="BMC Genomics">
        <title>Genomic basis of broad host range and environmental adaptability of Rhizobium tropici CIAT 899 and Rhizobium sp. PRF 81 which are used in inoculants for common bean (Phaseolus vulgaris L.).</title>
        <authorList>
            <person name="Ormeno-Orrillo E."/>
            <person name="Menna P."/>
            <person name="Almeida L.G."/>
            <person name="Ollero F.J."/>
            <person name="Nicolas M.F."/>
            <person name="Pains Rodrigues E."/>
            <person name="Shigueyoshi Nakatani A."/>
            <person name="Silva Batista J.S."/>
            <person name="Oliveira Chueire L.M."/>
            <person name="Souza R.C."/>
            <person name="Ribeiro Vasconcelos A.T."/>
            <person name="Megias M."/>
            <person name="Hungria M."/>
            <person name="Martinez-Romero E."/>
        </authorList>
    </citation>
    <scope>NUCLEOTIDE SEQUENCE [LARGE SCALE GENOMIC DNA]</scope>
    <source>
        <strain evidence="8 9">PRF 81</strain>
    </source>
</reference>
<evidence type="ECO:0000313" key="8">
    <source>
        <dbReference type="EMBL" id="ENN88370.1"/>
    </source>
</evidence>
<comment type="subcellular location">
    <subcellularLocation>
        <location evidence="1 5">Cell membrane</location>
        <topology evidence="1 5">Multi-pass membrane protein</topology>
    </subcellularLocation>
</comment>
<feature type="transmembrane region" description="Helical" evidence="5">
    <location>
        <begin position="330"/>
        <end position="349"/>
    </location>
</feature>
<organism evidence="8 9">
    <name type="scientific">Rhizobium freirei PRF 81</name>
    <dbReference type="NCBI Taxonomy" id="363754"/>
    <lineage>
        <taxon>Bacteria</taxon>
        <taxon>Pseudomonadati</taxon>
        <taxon>Pseudomonadota</taxon>
        <taxon>Alphaproteobacteria</taxon>
        <taxon>Hyphomicrobiales</taxon>
        <taxon>Rhizobiaceae</taxon>
        <taxon>Rhizobium/Agrobacterium group</taxon>
        <taxon>Rhizobium</taxon>
    </lineage>
</organism>
<evidence type="ECO:0000256" key="6">
    <source>
        <dbReference type="SAM" id="MobiDB-lite"/>
    </source>
</evidence>
<dbReference type="GO" id="GO:0055085">
    <property type="term" value="P:transmembrane transport"/>
    <property type="evidence" value="ECO:0007669"/>
    <property type="project" value="InterPro"/>
</dbReference>
<keyword evidence="5" id="KW-0813">Transport</keyword>
<feature type="transmembrane region" description="Helical" evidence="5">
    <location>
        <begin position="257"/>
        <end position="278"/>
    </location>
</feature>
<dbReference type="AlphaFoldDB" id="N6V3A1"/>
<feature type="region of interest" description="Disordered" evidence="6">
    <location>
        <begin position="19"/>
        <end position="45"/>
    </location>
</feature>
<feature type="region of interest" description="Disordered" evidence="6">
    <location>
        <begin position="113"/>
        <end position="132"/>
    </location>
</feature>
<dbReference type="Proteomes" id="UP000012429">
    <property type="component" value="Unassembled WGS sequence"/>
</dbReference>
<evidence type="ECO:0000256" key="3">
    <source>
        <dbReference type="ARBA" id="ARBA00022989"/>
    </source>
</evidence>
<feature type="transmembrane region" description="Helical" evidence="5">
    <location>
        <begin position="515"/>
        <end position="537"/>
    </location>
</feature>